<dbReference type="AlphaFoldDB" id="A0A2P5AG91"/>
<sequence>MLQKLVSVQEITTRDDIEIGEGKKEIDKKNGEGNFKSTNVDYIEQIATFGDDDVDEEIGKEGENDRVSVDKKQGEDEEVEKEGEKKKNGVDEEEMGKNIEYEQQREFIAEDIVEMEEEVVFDTSPLFSTADVEKMFGGATDVNIAVEITTSYLMGQSEQGVGYNVDQDINQVQENATPISML</sequence>
<dbReference type="Proteomes" id="UP000237105">
    <property type="component" value="Unassembled WGS sequence"/>
</dbReference>
<evidence type="ECO:0000256" key="1">
    <source>
        <dbReference type="SAM" id="MobiDB-lite"/>
    </source>
</evidence>
<evidence type="ECO:0000313" key="3">
    <source>
        <dbReference type="Proteomes" id="UP000237105"/>
    </source>
</evidence>
<feature type="region of interest" description="Disordered" evidence="1">
    <location>
        <begin position="50"/>
        <end position="102"/>
    </location>
</feature>
<name>A0A2P5AG91_PARAD</name>
<reference evidence="3" key="1">
    <citation type="submission" date="2016-06" db="EMBL/GenBank/DDBJ databases">
        <title>Parallel loss of symbiosis genes in relatives of nitrogen-fixing non-legume Parasponia.</title>
        <authorList>
            <person name="Van Velzen R."/>
            <person name="Holmer R."/>
            <person name="Bu F."/>
            <person name="Rutten L."/>
            <person name="Van Zeijl A."/>
            <person name="Liu W."/>
            <person name="Santuari L."/>
            <person name="Cao Q."/>
            <person name="Sharma T."/>
            <person name="Shen D."/>
            <person name="Roswanjaya Y."/>
            <person name="Wardhani T."/>
            <person name="Kalhor M.S."/>
            <person name="Jansen J."/>
            <person name="Van den Hoogen J."/>
            <person name="Gungor B."/>
            <person name="Hartog M."/>
            <person name="Hontelez J."/>
            <person name="Verver J."/>
            <person name="Yang W.-C."/>
            <person name="Schijlen E."/>
            <person name="Repin R."/>
            <person name="Schilthuizen M."/>
            <person name="Schranz E."/>
            <person name="Heidstra R."/>
            <person name="Miyata K."/>
            <person name="Fedorova E."/>
            <person name="Kohlen W."/>
            <person name="Bisseling T."/>
            <person name="Smit S."/>
            <person name="Geurts R."/>
        </authorList>
    </citation>
    <scope>NUCLEOTIDE SEQUENCE [LARGE SCALE GENOMIC DNA]</scope>
    <source>
        <strain evidence="3">cv. WU1-14</strain>
    </source>
</reference>
<keyword evidence="3" id="KW-1185">Reference proteome</keyword>
<dbReference type="OrthoDB" id="10598817at2759"/>
<feature type="compositionally biased region" description="Basic and acidic residues" evidence="1">
    <location>
        <begin position="82"/>
        <end position="102"/>
    </location>
</feature>
<evidence type="ECO:0000313" key="2">
    <source>
        <dbReference type="EMBL" id="PON35556.1"/>
    </source>
</evidence>
<gene>
    <name evidence="2" type="ORF">PanWU01x14_335470</name>
</gene>
<proteinExistence type="predicted"/>
<comment type="caution">
    <text evidence="2">The sequence shown here is derived from an EMBL/GenBank/DDBJ whole genome shotgun (WGS) entry which is preliminary data.</text>
</comment>
<feature type="compositionally biased region" description="Basic and acidic residues" evidence="1">
    <location>
        <begin position="57"/>
        <end position="74"/>
    </location>
</feature>
<accession>A0A2P5AG91</accession>
<protein>
    <submittedName>
        <fullName evidence="2">Uncharacterized protein</fullName>
    </submittedName>
</protein>
<organism evidence="2 3">
    <name type="scientific">Parasponia andersonii</name>
    <name type="common">Sponia andersonii</name>
    <dbReference type="NCBI Taxonomy" id="3476"/>
    <lineage>
        <taxon>Eukaryota</taxon>
        <taxon>Viridiplantae</taxon>
        <taxon>Streptophyta</taxon>
        <taxon>Embryophyta</taxon>
        <taxon>Tracheophyta</taxon>
        <taxon>Spermatophyta</taxon>
        <taxon>Magnoliopsida</taxon>
        <taxon>eudicotyledons</taxon>
        <taxon>Gunneridae</taxon>
        <taxon>Pentapetalae</taxon>
        <taxon>rosids</taxon>
        <taxon>fabids</taxon>
        <taxon>Rosales</taxon>
        <taxon>Cannabaceae</taxon>
        <taxon>Parasponia</taxon>
    </lineage>
</organism>
<dbReference type="EMBL" id="JXTB01000608">
    <property type="protein sequence ID" value="PON35556.1"/>
    <property type="molecule type" value="Genomic_DNA"/>
</dbReference>